<dbReference type="Proteomes" id="UP000315498">
    <property type="component" value="Unassembled WGS sequence"/>
</dbReference>
<dbReference type="PANTHER" id="PTHR43544:SF12">
    <property type="entry name" value="NAD(P)-BINDING ROSSMANN-FOLD SUPERFAMILY PROTEIN"/>
    <property type="match status" value="1"/>
</dbReference>
<dbReference type="SUPFAM" id="SSF51735">
    <property type="entry name" value="NAD(P)-binding Rossmann-fold domains"/>
    <property type="match status" value="1"/>
</dbReference>
<comment type="caution">
    <text evidence="1">The sequence shown here is derived from an EMBL/GenBank/DDBJ whole genome shotgun (WGS) entry which is preliminary data.</text>
</comment>
<dbReference type="InterPro" id="IPR002347">
    <property type="entry name" value="SDR_fam"/>
</dbReference>
<evidence type="ECO:0000313" key="1">
    <source>
        <dbReference type="EMBL" id="RZO25353.1"/>
    </source>
</evidence>
<proteinExistence type="predicted"/>
<dbReference type="Gene3D" id="3.40.50.720">
    <property type="entry name" value="NAD(P)-binding Rossmann-like Domain"/>
    <property type="match status" value="1"/>
</dbReference>
<sequence length="240" mass="26896">MKKIVAVIGSSGAIGNALSNRLLEDDSVETIYKFSRSQKSKDNQKEKNFFIDIEDENSIKKSTENIPEDIKFDMIFVATGILHNDDDIFPEKSIKDINADKLKRVLSINTIGPTLVGKYFIPYLNNKNKSIFAFLSARVGSISENKLGGWYSYRSSKTALNQIIKNFSIEIKRTNPNAIFVGLQPGTVSSFLSKPFEKNVKSENLFTPDFSASKLLEVIDNLESKDTGKLIAWNGEEIQP</sequence>
<name>A0A520MVW2_9GAMM</name>
<dbReference type="Pfam" id="PF00106">
    <property type="entry name" value="adh_short"/>
    <property type="match status" value="1"/>
</dbReference>
<dbReference type="EMBL" id="SHBG01000006">
    <property type="protein sequence ID" value="RZO25353.1"/>
    <property type="molecule type" value="Genomic_DNA"/>
</dbReference>
<dbReference type="GO" id="GO:0005737">
    <property type="term" value="C:cytoplasm"/>
    <property type="evidence" value="ECO:0007669"/>
    <property type="project" value="TreeGrafter"/>
</dbReference>
<dbReference type="GO" id="GO:0016491">
    <property type="term" value="F:oxidoreductase activity"/>
    <property type="evidence" value="ECO:0007669"/>
    <property type="project" value="TreeGrafter"/>
</dbReference>
<reference evidence="1 2" key="1">
    <citation type="submission" date="2019-02" db="EMBL/GenBank/DDBJ databases">
        <title>Prokaryotic population dynamics and viral predation in marine succession experiment using metagenomics: the confinement effect.</title>
        <authorList>
            <person name="Haro-Moreno J.M."/>
            <person name="Rodriguez-Valera F."/>
            <person name="Lopez-Perez M."/>
        </authorList>
    </citation>
    <scope>NUCLEOTIDE SEQUENCE [LARGE SCALE GENOMIC DNA]</scope>
    <source>
        <strain evidence="1">MED-G161</strain>
    </source>
</reference>
<dbReference type="PANTHER" id="PTHR43544">
    <property type="entry name" value="SHORT-CHAIN DEHYDROGENASE/REDUCTASE"/>
    <property type="match status" value="1"/>
</dbReference>
<evidence type="ECO:0000313" key="2">
    <source>
        <dbReference type="Proteomes" id="UP000315498"/>
    </source>
</evidence>
<dbReference type="InterPro" id="IPR036291">
    <property type="entry name" value="NAD(P)-bd_dom_sf"/>
</dbReference>
<dbReference type="AlphaFoldDB" id="A0A520MVW2"/>
<gene>
    <name evidence="1" type="ORF">EVA94_01170</name>
</gene>
<dbReference type="InterPro" id="IPR051468">
    <property type="entry name" value="Fungal_SecMetab_SDRs"/>
</dbReference>
<accession>A0A520MVW2</accession>
<organism evidence="1 2">
    <name type="scientific">SAR86 cluster bacterium</name>
    <dbReference type="NCBI Taxonomy" id="2030880"/>
    <lineage>
        <taxon>Bacteria</taxon>
        <taxon>Pseudomonadati</taxon>
        <taxon>Pseudomonadota</taxon>
        <taxon>Gammaproteobacteria</taxon>
        <taxon>SAR86 cluster</taxon>
    </lineage>
</organism>
<protein>
    <submittedName>
        <fullName evidence="1">SDR family NAD(P)-dependent oxidoreductase</fullName>
    </submittedName>
</protein>